<dbReference type="STRING" id="77020.A0A0M9VPY9"/>
<evidence type="ECO:0000313" key="7">
    <source>
        <dbReference type="Proteomes" id="UP000037751"/>
    </source>
</evidence>
<evidence type="ECO:0000256" key="5">
    <source>
        <dbReference type="SAM" id="Phobius"/>
    </source>
</evidence>
<dbReference type="AlphaFoldDB" id="A0A0M9VPY9"/>
<proteinExistence type="predicted"/>
<dbReference type="OrthoDB" id="67317at2759"/>
<comment type="caution">
    <text evidence="6">The sequence shown here is derived from an EMBL/GenBank/DDBJ whole genome shotgun (WGS) entry which is preliminary data.</text>
</comment>
<evidence type="ECO:0000313" key="6">
    <source>
        <dbReference type="EMBL" id="KOS14965.1"/>
    </source>
</evidence>
<dbReference type="Pfam" id="PF23489">
    <property type="entry name" value="V-ATPase_su_f"/>
    <property type="match status" value="1"/>
</dbReference>
<feature type="transmembrane region" description="Helical" evidence="5">
    <location>
        <begin position="12"/>
        <end position="34"/>
    </location>
</feature>
<evidence type="ECO:0000256" key="1">
    <source>
        <dbReference type="ARBA" id="ARBA00004370"/>
    </source>
</evidence>
<dbReference type="VEuPathDB" id="FungiDB:Malapachy_0824"/>
<sequence length="89" mass="9759">MSSMTTRPVVGNGLASCCTIVSIAGVLVLTVFGWGFSHNWESFMGSTEDPEDGWAAGMTCYGAAFVYLLFIFFCVCQLGVNQRYQRIQI</sequence>
<comment type="subcellular location">
    <subcellularLocation>
        <location evidence="1">Membrane</location>
    </subcellularLocation>
</comment>
<organism evidence="6 7">
    <name type="scientific">Malassezia pachydermatis</name>
    <dbReference type="NCBI Taxonomy" id="77020"/>
    <lineage>
        <taxon>Eukaryota</taxon>
        <taxon>Fungi</taxon>
        <taxon>Dikarya</taxon>
        <taxon>Basidiomycota</taxon>
        <taxon>Ustilaginomycotina</taxon>
        <taxon>Malasseziomycetes</taxon>
        <taxon>Malasseziales</taxon>
        <taxon>Malasseziaceae</taxon>
        <taxon>Malassezia</taxon>
    </lineage>
</organism>
<evidence type="ECO:0000256" key="4">
    <source>
        <dbReference type="ARBA" id="ARBA00023136"/>
    </source>
</evidence>
<dbReference type="InterPro" id="IPR056552">
    <property type="entry name" value="Ribonucl_Kappa"/>
</dbReference>
<reference evidence="6 7" key="1">
    <citation type="submission" date="2015-07" db="EMBL/GenBank/DDBJ databases">
        <title>Draft Genome Sequence of Malassezia furfur CBS1878 and Malassezia pachydermatis CBS1879.</title>
        <authorList>
            <person name="Triana S."/>
            <person name="Ohm R."/>
            <person name="Gonzalez A."/>
            <person name="DeCock H."/>
            <person name="Restrepo S."/>
            <person name="Celis A."/>
        </authorList>
    </citation>
    <scope>NUCLEOTIDE SEQUENCE [LARGE SCALE GENOMIC DNA]</scope>
    <source>
        <strain evidence="6 7">CBS 1879</strain>
    </source>
</reference>
<dbReference type="RefSeq" id="XP_017992597.1">
    <property type="nucleotide sequence ID" value="XM_018135337.1"/>
</dbReference>
<dbReference type="Proteomes" id="UP000037751">
    <property type="component" value="Unassembled WGS sequence"/>
</dbReference>
<gene>
    <name evidence="6" type="ORF">Malapachy_0824</name>
</gene>
<evidence type="ECO:0000256" key="3">
    <source>
        <dbReference type="ARBA" id="ARBA00022989"/>
    </source>
</evidence>
<dbReference type="EMBL" id="LGAV01000003">
    <property type="protein sequence ID" value="KOS14965.1"/>
    <property type="molecule type" value="Genomic_DNA"/>
</dbReference>
<keyword evidence="2 5" id="KW-0812">Transmembrane</keyword>
<feature type="transmembrane region" description="Helical" evidence="5">
    <location>
        <begin position="54"/>
        <end position="80"/>
    </location>
</feature>
<dbReference type="GeneID" id="28727212"/>
<keyword evidence="3 5" id="KW-1133">Transmembrane helix</keyword>
<accession>A0A0M9VPY9</accession>
<evidence type="ECO:0000256" key="2">
    <source>
        <dbReference type="ARBA" id="ARBA00022692"/>
    </source>
</evidence>
<protein>
    <submittedName>
        <fullName evidence="6">Uncharacterized protein</fullName>
    </submittedName>
</protein>
<keyword evidence="4 5" id="KW-0472">Membrane</keyword>
<name>A0A0M9VPY9_9BASI</name>
<dbReference type="GO" id="GO:0016020">
    <property type="term" value="C:membrane"/>
    <property type="evidence" value="ECO:0007669"/>
    <property type="project" value="UniProtKB-SubCell"/>
</dbReference>
<keyword evidence="7" id="KW-1185">Reference proteome</keyword>